<organism evidence="9 10">
    <name type="scientific">Gordonia sesuvii</name>
    <dbReference type="NCBI Taxonomy" id="3116777"/>
    <lineage>
        <taxon>Bacteria</taxon>
        <taxon>Bacillati</taxon>
        <taxon>Actinomycetota</taxon>
        <taxon>Actinomycetes</taxon>
        <taxon>Mycobacteriales</taxon>
        <taxon>Gordoniaceae</taxon>
        <taxon>Gordonia</taxon>
    </lineage>
</organism>
<accession>A0ABU7MD32</accession>
<evidence type="ECO:0000256" key="5">
    <source>
        <dbReference type="ARBA" id="ARBA00022692"/>
    </source>
</evidence>
<dbReference type="Proteomes" id="UP001347146">
    <property type="component" value="Unassembled WGS sequence"/>
</dbReference>
<dbReference type="Pfam" id="PF02653">
    <property type="entry name" value="BPD_transp_2"/>
    <property type="match status" value="1"/>
</dbReference>
<comment type="subcellular location">
    <subcellularLocation>
        <location evidence="1">Cell membrane</location>
        <topology evidence="1">Multi-pass membrane protein</topology>
    </subcellularLocation>
</comment>
<feature type="transmembrane region" description="Helical" evidence="8">
    <location>
        <begin position="116"/>
        <end position="136"/>
    </location>
</feature>
<keyword evidence="6 8" id="KW-1133">Transmembrane helix</keyword>
<evidence type="ECO:0000256" key="4">
    <source>
        <dbReference type="ARBA" id="ARBA00022519"/>
    </source>
</evidence>
<comment type="caution">
    <text evidence="9">The sequence shown here is derived from an EMBL/GenBank/DDBJ whole genome shotgun (WGS) entry which is preliminary data.</text>
</comment>
<name>A0ABU7MD32_9ACTN</name>
<dbReference type="PANTHER" id="PTHR32196:SF21">
    <property type="entry name" value="ABC TRANSPORTER PERMEASE PROTEIN YPHD-RELATED"/>
    <property type="match status" value="1"/>
</dbReference>
<evidence type="ECO:0000256" key="1">
    <source>
        <dbReference type="ARBA" id="ARBA00004651"/>
    </source>
</evidence>
<feature type="transmembrane region" description="Helical" evidence="8">
    <location>
        <begin position="313"/>
        <end position="331"/>
    </location>
</feature>
<evidence type="ECO:0000256" key="2">
    <source>
        <dbReference type="ARBA" id="ARBA00022448"/>
    </source>
</evidence>
<feature type="transmembrane region" description="Helical" evidence="8">
    <location>
        <begin position="230"/>
        <end position="249"/>
    </location>
</feature>
<dbReference type="CDD" id="cd06579">
    <property type="entry name" value="TM_PBP1_transp_AraH_like"/>
    <property type="match status" value="1"/>
</dbReference>
<dbReference type="RefSeq" id="WP_330432619.1">
    <property type="nucleotide sequence ID" value="NZ_JAZDUF010000003.1"/>
</dbReference>
<feature type="transmembrane region" description="Helical" evidence="8">
    <location>
        <begin position="143"/>
        <end position="167"/>
    </location>
</feature>
<dbReference type="EMBL" id="JAZDUF010000003">
    <property type="protein sequence ID" value="MEE3850942.1"/>
    <property type="molecule type" value="Genomic_DNA"/>
</dbReference>
<evidence type="ECO:0000313" key="9">
    <source>
        <dbReference type="EMBL" id="MEE3850942.1"/>
    </source>
</evidence>
<keyword evidence="5 8" id="KW-0812">Transmembrane</keyword>
<evidence type="ECO:0000256" key="3">
    <source>
        <dbReference type="ARBA" id="ARBA00022475"/>
    </source>
</evidence>
<feature type="transmembrane region" description="Helical" evidence="8">
    <location>
        <begin position="173"/>
        <end position="199"/>
    </location>
</feature>
<feature type="transmembrane region" description="Helical" evidence="8">
    <location>
        <begin position="288"/>
        <end position="307"/>
    </location>
</feature>
<feature type="transmembrane region" description="Helical" evidence="8">
    <location>
        <begin position="91"/>
        <end position="110"/>
    </location>
</feature>
<protein>
    <submittedName>
        <fullName evidence="9">ABC transporter permease</fullName>
    </submittedName>
</protein>
<keyword evidence="4" id="KW-0997">Cell inner membrane</keyword>
<evidence type="ECO:0000256" key="7">
    <source>
        <dbReference type="ARBA" id="ARBA00023136"/>
    </source>
</evidence>
<dbReference type="PANTHER" id="PTHR32196">
    <property type="entry name" value="ABC TRANSPORTER PERMEASE PROTEIN YPHD-RELATED-RELATED"/>
    <property type="match status" value="1"/>
</dbReference>
<feature type="transmembrane region" description="Helical" evidence="8">
    <location>
        <begin position="32"/>
        <end position="53"/>
    </location>
</feature>
<keyword evidence="10" id="KW-1185">Reference proteome</keyword>
<dbReference type="InterPro" id="IPR001851">
    <property type="entry name" value="ABC_transp_permease"/>
</dbReference>
<keyword evidence="7 8" id="KW-0472">Membrane</keyword>
<proteinExistence type="predicted"/>
<reference evidence="9 10" key="1">
    <citation type="submission" date="2024-01" db="EMBL/GenBank/DDBJ databases">
        <title>Draft genome sequence of Gordonia sp. LSe1-13.</title>
        <authorList>
            <person name="Suphannarot A."/>
            <person name="Mingma R."/>
        </authorList>
    </citation>
    <scope>NUCLEOTIDE SEQUENCE [LARGE SCALE GENOMIC DNA]</scope>
    <source>
        <strain evidence="9 10">LSe1-13</strain>
    </source>
</reference>
<evidence type="ECO:0000256" key="8">
    <source>
        <dbReference type="SAM" id="Phobius"/>
    </source>
</evidence>
<sequence length="339" mass="33951">MTSSQLNPAKAASVGPAKVDSRPRVRVSMPNLTGPAVIVAFTVLLFVLASLFVSGFATANNLRALFLSVSLVGIAAVGMSMITIVGRMFSLSLSAVVATSAIIFAGTLHLGPWTAMGLSLVFGALTGVVQGVLVGVAKTNPIVTTIAAAAIILGVAQLVTGGLNVIGQGDSSVFASMIFGAIPLEVVIFVAVAGLSAVLHRYTTIGRGITLIGLNERASAVAGLRAWPRVLSAFVISGTLAALAGALLASESGQGNLTLGASYGFDAIIAVVVGGISVKGGRGNPMNAAVGALLVGLLANMLVLMGLSYEDQLIFQGILVLIAVVVTGATTKSAAAGKR</sequence>
<keyword evidence="2" id="KW-0813">Transport</keyword>
<feature type="transmembrane region" description="Helical" evidence="8">
    <location>
        <begin position="65"/>
        <end position="84"/>
    </location>
</feature>
<gene>
    <name evidence="9" type="ORF">VZC37_11405</name>
</gene>
<evidence type="ECO:0000313" key="10">
    <source>
        <dbReference type="Proteomes" id="UP001347146"/>
    </source>
</evidence>
<evidence type="ECO:0000256" key="6">
    <source>
        <dbReference type="ARBA" id="ARBA00022989"/>
    </source>
</evidence>
<keyword evidence="3" id="KW-1003">Cell membrane</keyword>
<feature type="transmembrane region" description="Helical" evidence="8">
    <location>
        <begin position="255"/>
        <end position="276"/>
    </location>
</feature>